<dbReference type="GO" id="GO:0003677">
    <property type="term" value="F:DNA binding"/>
    <property type="evidence" value="ECO:0007669"/>
    <property type="project" value="UniProtKB-UniRule"/>
</dbReference>
<dbReference type="PANTHER" id="PTHR37550:SF3">
    <property type="entry name" value="ANTITOXIN VAPB1"/>
    <property type="match status" value="1"/>
</dbReference>
<dbReference type="InterPro" id="IPR047976">
    <property type="entry name" value="Anti_VapB2-like"/>
</dbReference>
<accession>A0AAE7CQF6</accession>
<dbReference type="EMBL" id="CP038241">
    <property type="protein sequence ID" value="QIV95717.1"/>
    <property type="molecule type" value="Genomic_DNA"/>
</dbReference>
<evidence type="ECO:0000313" key="4">
    <source>
        <dbReference type="EMBL" id="QIV95717.1"/>
    </source>
</evidence>
<keyword evidence="5" id="KW-1185">Reference proteome</keyword>
<dbReference type="InterPro" id="IPR037914">
    <property type="entry name" value="SpoVT-AbrB_sf"/>
</dbReference>
<dbReference type="NCBIfam" id="NF040493">
    <property type="entry name" value="TA_anti_VapB"/>
    <property type="match status" value="1"/>
</dbReference>
<dbReference type="SUPFAM" id="SSF89447">
    <property type="entry name" value="AbrB/MazE/MraZ-like"/>
    <property type="match status" value="1"/>
</dbReference>
<proteinExistence type="inferred from homology"/>
<dbReference type="AlphaFoldDB" id="A0AAE7CQF6"/>
<dbReference type="KEGG" id="aii:E4K63_02275"/>
<protein>
    <submittedName>
        <fullName evidence="4">Antitoxin</fullName>
    </submittedName>
</protein>
<evidence type="ECO:0000313" key="5">
    <source>
        <dbReference type="Proteomes" id="UP000502004"/>
    </source>
</evidence>
<dbReference type="RefSeq" id="WP_133942558.1">
    <property type="nucleotide sequence ID" value="NZ_CP038241.1"/>
</dbReference>
<evidence type="ECO:0000256" key="1">
    <source>
        <dbReference type="ARBA" id="ARBA00007924"/>
    </source>
</evidence>
<keyword evidence="2" id="KW-0238">DNA-binding</keyword>
<dbReference type="Gene3D" id="2.10.260.10">
    <property type="match status" value="1"/>
</dbReference>
<evidence type="ECO:0000256" key="2">
    <source>
        <dbReference type="PROSITE-ProRule" id="PRU01076"/>
    </source>
</evidence>
<organism evidence="4 5">
    <name type="scientific">Allofrancisella inopinata</name>
    <dbReference type="NCBI Taxonomy" id="1085647"/>
    <lineage>
        <taxon>Bacteria</taxon>
        <taxon>Pseudomonadati</taxon>
        <taxon>Pseudomonadota</taxon>
        <taxon>Gammaproteobacteria</taxon>
        <taxon>Thiotrichales</taxon>
        <taxon>Francisellaceae</taxon>
        <taxon>Allofrancisella</taxon>
    </lineage>
</organism>
<dbReference type="PROSITE" id="PS51740">
    <property type="entry name" value="SPOVT_ABRB"/>
    <property type="match status" value="1"/>
</dbReference>
<dbReference type="InterPro" id="IPR051734">
    <property type="entry name" value="VapB_TA_antitoxins"/>
</dbReference>
<feature type="domain" description="SpoVT-AbrB" evidence="3">
    <location>
        <begin position="3"/>
        <end position="43"/>
    </location>
</feature>
<dbReference type="InterPro" id="IPR007159">
    <property type="entry name" value="SpoVT-AbrB_dom"/>
</dbReference>
<evidence type="ECO:0000259" key="3">
    <source>
        <dbReference type="PROSITE" id="PS51740"/>
    </source>
</evidence>
<dbReference type="PANTHER" id="PTHR37550">
    <property type="entry name" value="ANTITOXIN VAPB1"/>
    <property type="match status" value="1"/>
</dbReference>
<sequence>MITKLFMNGNSQAVRIPKEMQFKVKEVEINRIGNSVIITELPESWDKVFQSLDEFSEDFFKSGREQPELETREVFK</sequence>
<dbReference type="Proteomes" id="UP000502004">
    <property type="component" value="Chromosome"/>
</dbReference>
<reference evidence="4 5" key="1">
    <citation type="submission" date="2019-03" db="EMBL/GenBank/DDBJ databases">
        <title>Complete Genome Sequence of Allofrancisella inopinata Strain SYSU YG23 Isolated from Water-Cooling Systems in China.</title>
        <authorList>
            <person name="Ohrman C."/>
            <person name="Uneklint I."/>
            <person name="Sjodin A."/>
        </authorList>
    </citation>
    <scope>NUCLEOTIDE SEQUENCE [LARGE SCALE GENOMIC DNA]</scope>
    <source>
        <strain evidence="4 5">SYSU YG23</strain>
    </source>
</reference>
<name>A0AAE7CQF6_9GAMM</name>
<gene>
    <name evidence="4" type="ORF">E4K63_02275</name>
</gene>
<comment type="similarity">
    <text evidence="1">Belongs to the VapB family.</text>
</comment>